<feature type="signal peptide" evidence="2">
    <location>
        <begin position="1"/>
        <end position="22"/>
    </location>
</feature>
<dbReference type="Gene3D" id="3.40.50.1000">
    <property type="entry name" value="HAD superfamily/HAD-like"/>
    <property type="match status" value="1"/>
</dbReference>
<dbReference type="OrthoDB" id="548625at2759"/>
<feature type="compositionally biased region" description="Low complexity" evidence="1">
    <location>
        <begin position="179"/>
        <end position="195"/>
    </location>
</feature>
<feature type="chain" id="PRO_5015922422" evidence="2">
    <location>
        <begin position="23"/>
        <end position="366"/>
    </location>
</feature>
<comment type="caution">
    <text evidence="3">The sequence shown here is derived from an EMBL/GenBank/DDBJ whole genome shotgun (WGS) entry which is preliminary data.</text>
</comment>
<feature type="compositionally biased region" description="Gly residues" evidence="1">
    <location>
        <begin position="196"/>
        <end position="209"/>
    </location>
</feature>
<dbReference type="EMBL" id="BDRX01000122">
    <property type="protein sequence ID" value="GBF98339.1"/>
    <property type="molecule type" value="Genomic_DNA"/>
</dbReference>
<feature type="compositionally biased region" description="Gly residues" evidence="1">
    <location>
        <begin position="136"/>
        <end position="159"/>
    </location>
</feature>
<evidence type="ECO:0000313" key="4">
    <source>
        <dbReference type="Proteomes" id="UP000247498"/>
    </source>
</evidence>
<sequence length="366" mass="37070">MAAPRPPELLWIALFIAALVTCEPRAAFGAAIPAPPPAPGAPRQGQVESAWWRPLARLLQPVLRQSAPYNSEDAAASSYYYQGGSAVGRPPTAAVVSAAGVNSSGGGSSSSGSSSSSYGSSSSSSSSGSSSSGSFGTSGFGGGSGFGTSSGSGGLGSGGPVSSTSSRGAPPGPWGVSGRRLLAPRRLAAQPNGGSNDKGGGGGGASGGGEAGGSKAGLCVVVFDFDHTLRIEANGRQDVPAPDAAGIINDAKSRGYGIGIASANDNYGTIAEVLSRLDGATFNGDFRSSGAFQIGRHDKDAELWSIAKHYGTPPECLILFDDGWWNRRYAEKVGAVWRQVDGQKGVRWDDYKAARAELKRQCDCSS</sequence>
<dbReference type="InterPro" id="IPR036412">
    <property type="entry name" value="HAD-like_sf"/>
</dbReference>
<organism evidence="3 4">
    <name type="scientific">Raphidocelis subcapitata</name>
    <dbReference type="NCBI Taxonomy" id="307507"/>
    <lineage>
        <taxon>Eukaryota</taxon>
        <taxon>Viridiplantae</taxon>
        <taxon>Chlorophyta</taxon>
        <taxon>core chlorophytes</taxon>
        <taxon>Chlorophyceae</taxon>
        <taxon>CS clade</taxon>
        <taxon>Sphaeropleales</taxon>
        <taxon>Selenastraceae</taxon>
        <taxon>Raphidocelis</taxon>
    </lineage>
</organism>
<evidence type="ECO:0000256" key="1">
    <source>
        <dbReference type="SAM" id="MobiDB-lite"/>
    </source>
</evidence>
<feature type="region of interest" description="Disordered" evidence="1">
    <location>
        <begin position="99"/>
        <end position="209"/>
    </location>
</feature>
<dbReference type="Proteomes" id="UP000247498">
    <property type="component" value="Unassembled WGS sequence"/>
</dbReference>
<proteinExistence type="predicted"/>
<keyword evidence="4" id="KW-1185">Reference proteome</keyword>
<dbReference type="InterPro" id="IPR023214">
    <property type="entry name" value="HAD_sf"/>
</dbReference>
<accession>A0A2V0PFN0</accession>
<evidence type="ECO:0000256" key="2">
    <source>
        <dbReference type="SAM" id="SignalP"/>
    </source>
</evidence>
<feature type="compositionally biased region" description="Low complexity" evidence="1">
    <location>
        <begin position="110"/>
        <end position="135"/>
    </location>
</feature>
<dbReference type="AlphaFoldDB" id="A0A2V0PFN0"/>
<reference evidence="3 4" key="1">
    <citation type="journal article" date="2018" name="Sci. Rep.">
        <title>Raphidocelis subcapitata (=Pseudokirchneriella subcapitata) provides an insight into genome evolution and environmental adaptations in the Sphaeropleales.</title>
        <authorList>
            <person name="Suzuki S."/>
            <person name="Yamaguchi H."/>
            <person name="Nakajima N."/>
            <person name="Kawachi M."/>
        </authorList>
    </citation>
    <scope>NUCLEOTIDE SEQUENCE [LARGE SCALE GENOMIC DNA]</scope>
    <source>
        <strain evidence="3 4">NIES-35</strain>
    </source>
</reference>
<evidence type="ECO:0000313" key="3">
    <source>
        <dbReference type="EMBL" id="GBF98339.1"/>
    </source>
</evidence>
<dbReference type="SUPFAM" id="SSF56784">
    <property type="entry name" value="HAD-like"/>
    <property type="match status" value="1"/>
</dbReference>
<protein>
    <submittedName>
        <fullName evidence="3">Uncharacterized protein</fullName>
    </submittedName>
</protein>
<dbReference type="InParanoid" id="A0A2V0PFN0"/>
<keyword evidence="2" id="KW-0732">Signal</keyword>
<name>A0A2V0PFN0_9CHLO</name>
<gene>
    <name evidence="3" type="ORF">Rsub_11233</name>
</gene>